<name>A0A8T1M917_CLOSI</name>
<dbReference type="Proteomes" id="UP000286415">
    <property type="component" value="Unassembled WGS sequence"/>
</dbReference>
<proteinExistence type="predicted"/>
<evidence type="ECO:0000313" key="1">
    <source>
        <dbReference type="EMBL" id="KAG5445489.1"/>
    </source>
</evidence>
<dbReference type="EMBL" id="NIRI02000056">
    <property type="protein sequence ID" value="KAG5445489.1"/>
    <property type="molecule type" value="Genomic_DNA"/>
</dbReference>
<accession>A0A8T1M917</accession>
<reference evidence="1 2" key="1">
    <citation type="journal article" date="2018" name="Biotechnol. Adv.">
        <title>Improved genomic resources and new bioinformatic workflow for the carcinogenic parasite Clonorchis sinensis: Biotechnological implications.</title>
        <authorList>
            <person name="Wang D."/>
            <person name="Korhonen P.K."/>
            <person name="Gasser R.B."/>
            <person name="Young N.D."/>
        </authorList>
    </citation>
    <scope>NUCLEOTIDE SEQUENCE [LARGE SCALE GENOMIC DNA]</scope>
    <source>
        <strain evidence="1">Cs-k2</strain>
    </source>
</reference>
<protein>
    <submittedName>
        <fullName evidence="1">Uncharacterized protein</fullName>
    </submittedName>
</protein>
<organism evidence="1 2">
    <name type="scientific">Clonorchis sinensis</name>
    <name type="common">Chinese liver fluke</name>
    <dbReference type="NCBI Taxonomy" id="79923"/>
    <lineage>
        <taxon>Eukaryota</taxon>
        <taxon>Metazoa</taxon>
        <taxon>Spiralia</taxon>
        <taxon>Lophotrochozoa</taxon>
        <taxon>Platyhelminthes</taxon>
        <taxon>Trematoda</taxon>
        <taxon>Digenea</taxon>
        <taxon>Opisthorchiida</taxon>
        <taxon>Opisthorchiata</taxon>
        <taxon>Opisthorchiidae</taxon>
        <taxon>Clonorchis</taxon>
    </lineage>
</organism>
<keyword evidence="2" id="KW-1185">Reference proteome</keyword>
<reference evidence="1 2" key="2">
    <citation type="journal article" date="2021" name="Genomics">
        <title>High-quality reference genome for Clonorchis sinensis.</title>
        <authorList>
            <person name="Young N.D."/>
            <person name="Stroehlein A.J."/>
            <person name="Kinkar L."/>
            <person name="Wang T."/>
            <person name="Sohn W.M."/>
            <person name="Chang B.C.H."/>
            <person name="Kaur P."/>
            <person name="Weisz D."/>
            <person name="Dudchenko O."/>
            <person name="Aiden E.L."/>
            <person name="Korhonen P.K."/>
            <person name="Gasser R.B."/>
        </authorList>
    </citation>
    <scope>NUCLEOTIDE SEQUENCE [LARGE SCALE GENOMIC DNA]</scope>
    <source>
        <strain evidence="1">Cs-k2</strain>
    </source>
</reference>
<gene>
    <name evidence="1" type="ORF">CSKR_100977</name>
</gene>
<comment type="caution">
    <text evidence="1">The sequence shown here is derived from an EMBL/GenBank/DDBJ whole genome shotgun (WGS) entry which is preliminary data.</text>
</comment>
<evidence type="ECO:0000313" key="2">
    <source>
        <dbReference type="Proteomes" id="UP000286415"/>
    </source>
</evidence>
<sequence>MLKNECVSRNQPIWRNLHGDNFAPIRKDVLHYLKLYFCFRRWSRTTEAPKLWIDEIRKSSKWKTAHNTLIKRIFRTIQHGESSIVAVVNRLRQGPVNKQSLNRSLRKTDCPIHSDFCTFQPCVCIGQMENCG</sequence>